<dbReference type="SUPFAM" id="SSF53901">
    <property type="entry name" value="Thiolase-like"/>
    <property type="match status" value="1"/>
</dbReference>
<evidence type="ECO:0008006" key="3">
    <source>
        <dbReference type="Google" id="ProtNLM"/>
    </source>
</evidence>
<reference evidence="1 2" key="1">
    <citation type="submission" date="2023-06" db="EMBL/GenBank/DDBJ databases">
        <authorList>
            <person name="Ham H."/>
            <person name="Park D.S."/>
        </authorList>
    </citation>
    <scope>NUCLEOTIDE SEQUENCE [LARGE SCALE GENOMIC DNA]</scope>
    <source>
        <strain evidence="1 2">KACC 17005</strain>
    </source>
</reference>
<evidence type="ECO:0000313" key="2">
    <source>
        <dbReference type="Proteomes" id="UP001242732"/>
    </source>
</evidence>
<sequence length="366" mass="39040">MVLSPHPAQALRIEHATLSTSLGDDWLTSVVAFSARRKQFRYREVDGFKLLTAPAGDVAGQDRGRERLNALIRAAWRPMMEHLHTLPRVPTLYLLSLPAWASGPSATSPHEASADNPALQEFSRDLGDACRQAGLPVHGARAFAGGAETCHRALAHGFLALRHDSPPAQIVLLTADSLCDHDVLLRDWRAQRIYARDNSSGWVPGEASAALLLRPVAAAEKSPASTVLHGAAVVEAPEPSPRWPSQRAGDGRALEQAVQAALRAAGLRLHHVRQHLSDSDGSSWRQDDMAAALGRLSASDSEHGWRAGSIQPAELLGQLGASWGAVQWALAAGLHRHGLADIGQALCSTQDIQGQCSAGVIECMAA</sequence>
<dbReference type="Proteomes" id="UP001242732">
    <property type="component" value="Chromosome"/>
</dbReference>
<proteinExistence type="predicted"/>
<organism evidence="1 2">
    <name type="scientific">Paracidovorax citrulli</name>
    <name type="common">Acidovorax citrulli</name>
    <dbReference type="NCBI Taxonomy" id="80869"/>
    <lineage>
        <taxon>Bacteria</taxon>
        <taxon>Pseudomonadati</taxon>
        <taxon>Pseudomonadota</taxon>
        <taxon>Betaproteobacteria</taxon>
        <taxon>Burkholderiales</taxon>
        <taxon>Comamonadaceae</taxon>
        <taxon>Paracidovorax</taxon>
    </lineage>
</organism>
<keyword evidence="2" id="KW-1185">Reference proteome</keyword>
<accession>A0ABY9ATV2</accession>
<dbReference type="InterPro" id="IPR016039">
    <property type="entry name" value="Thiolase-like"/>
</dbReference>
<name>A0ABY9ATV2_PARCI</name>
<evidence type="ECO:0000313" key="1">
    <source>
        <dbReference type="EMBL" id="WIY50003.1"/>
    </source>
</evidence>
<gene>
    <name evidence="1" type="ORF">QRO08_05360</name>
</gene>
<protein>
    <recommendedName>
        <fullName evidence="3">3-oxoacyl-ACP synthase</fullName>
    </recommendedName>
</protein>
<dbReference type="RefSeq" id="WP_011796824.1">
    <property type="nucleotide sequence ID" value="NZ_CP023687.1"/>
</dbReference>
<dbReference type="EMBL" id="CP127363">
    <property type="protein sequence ID" value="WIY50003.1"/>
    <property type="molecule type" value="Genomic_DNA"/>
</dbReference>